<proteinExistence type="inferred from homology"/>
<dbReference type="AlphaFoldDB" id="E1YMI8"/>
<evidence type="ECO:0000256" key="5">
    <source>
        <dbReference type="ARBA" id="ARBA00022670"/>
    </source>
</evidence>
<dbReference type="EC" id="2.4.99.28" evidence="10"/>
<dbReference type="InterPro" id="IPR036950">
    <property type="entry name" value="PBP_transglycosylase"/>
</dbReference>
<dbReference type="InterPro" id="IPR023346">
    <property type="entry name" value="Lysozyme-like_dom_sf"/>
</dbReference>
<dbReference type="InterPro" id="IPR001264">
    <property type="entry name" value="Glyco_trans_51"/>
</dbReference>
<dbReference type="PANTHER" id="PTHR32282:SF24">
    <property type="entry name" value="GLYCOSYL TRANSFERASE FAMILY 51 DOMAIN-CONTAINING PROTEIN"/>
    <property type="match status" value="1"/>
</dbReference>
<feature type="domain" description="Penicillin-binding protein transpeptidase" evidence="12">
    <location>
        <begin position="804"/>
        <end position="902"/>
    </location>
</feature>
<sequence length="976" mass="110185">MWEIKTSRMQSLVFSSIAKKFSYKVESGESKDIRFPKFGPYDIRLGYSRIPEWIGKMSGEGYAVAKQARWSPYLLRCVDLGVFTIYPEKTQGGIRILDRYDKPLLYQNFPERIYPDFKSIPPVLADMLMFIENRHLLDTHSSYQNPAIEWERLLKSLSDAAMSFVGKDGNVAGGSTLSTQLEKFRHSPGGLTDTAKEKLRQIISSSLRAYSLGEKTCETRKKILLAYINSIPLAAAPGYGEVLGLGDGLWAWYGLDFKTVNRLLADARKKNISPEHANEIGSSLKAALSLFLSQRRPSAYLITHRQYLETLTNTYCGLLAGAGVISPQIRDAAIASRLDFKNKGALLYSMEIPQKKAAGFIRSKLMATLGINRFYDLDRLDLDVKTSIDADLQREITEALYSLKDPSNILKSGLTGPHLLGKGDPSKVIYSVSLYEKTPVGNVLRVQTNNYGGSFNIDEQMKLDMGSSAKLRVLIHYLGILTKIHHKYQNSPSEDLKRISQDPALDPLTRWTIDYLSKAQDKSQILFLDAAMNRTYSAGVGERFATGGGMQSFANFNKKDNFRVMSVCEAFRQSVNLVFIRMMRDIVYYYVYQRYSVTPRSIDKISDTDKNRLLIQFANKEGIQFTRRFYNKYRGKTYDESRELLFMKVQPTPFRLAAAFLYLTPQASMDDFEAFINKYLPGSRLTDKYIKTLYTRYAPGSFSLADVGYIAHVHPLELWLVSFLQSNSKAGIDEAIKQSTDIRQEVYRWLFKTKNPYKQHKRIRTIIELEAFQDIHREWKQLGYPFDYLVPSYASAIGSSGDRPSALAELIGIVLNNGIIYPRTQVESLYFAKNTPYETLMNLLPAEGKQVIAPETAQTVKMALLDVVEQGTAGRLKNTAFSAQGNPLAIGGKTGTGDHRYKTFNKWGNLTSSKVMNRTAVFVFFIGDRHFGTVNAFVSGPDAADYEFSSSLPVSILKMLLPNIIPRLDDVRISGK</sequence>
<dbReference type="SUPFAM" id="SSF56601">
    <property type="entry name" value="beta-lactamase/transpeptidase-like"/>
    <property type="match status" value="1"/>
</dbReference>
<dbReference type="SUPFAM" id="SSF53955">
    <property type="entry name" value="Lysozyme-like"/>
    <property type="match status" value="1"/>
</dbReference>
<evidence type="ECO:0000256" key="7">
    <source>
        <dbReference type="ARBA" id="ARBA00022679"/>
    </source>
</evidence>
<dbReference type="GO" id="GO:0030288">
    <property type="term" value="C:outer membrane-bounded periplasmic space"/>
    <property type="evidence" value="ECO:0007669"/>
    <property type="project" value="TreeGrafter"/>
</dbReference>
<evidence type="ECO:0000256" key="10">
    <source>
        <dbReference type="ARBA" id="ARBA00044770"/>
    </source>
</evidence>
<keyword evidence="4" id="KW-0121">Carboxypeptidase</keyword>
<dbReference type="Pfam" id="PF00912">
    <property type="entry name" value="Transgly"/>
    <property type="match status" value="1"/>
</dbReference>
<evidence type="ECO:0000256" key="9">
    <source>
        <dbReference type="ARBA" id="ARBA00023268"/>
    </source>
</evidence>
<keyword evidence="8" id="KW-0378">Hydrolase</keyword>
<keyword evidence="6" id="KW-0328">Glycosyltransferase</keyword>
<comment type="similarity">
    <text evidence="2">In the C-terminal section; belongs to the transpeptidase family.</text>
</comment>
<dbReference type="PANTHER" id="PTHR32282">
    <property type="entry name" value="BINDING PROTEIN TRANSPEPTIDASE, PUTATIVE-RELATED"/>
    <property type="match status" value="1"/>
</dbReference>
<evidence type="ECO:0000256" key="2">
    <source>
        <dbReference type="ARBA" id="ARBA00007090"/>
    </source>
</evidence>
<accession>E1YMI8</accession>
<comment type="catalytic activity">
    <reaction evidence="11">
        <text>[GlcNAc-(1-&gt;4)-Mur2Ac(oyl-L-Ala-gamma-D-Glu-L-Lys-D-Ala-D-Ala)](n)-di-trans,octa-cis-undecaprenyl diphosphate + beta-D-GlcNAc-(1-&gt;4)-Mur2Ac(oyl-L-Ala-gamma-D-Glu-L-Lys-D-Ala-D-Ala)-di-trans,octa-cis-undecaprenyl diphosphate = [GlcNAc-(1-&gt;4)-Mur2Ac(oyl-L-Ala-gamma-D-Glu-L-Lys-D-Ala-D-Ala)](n+1)-di-trans,octa-cis-undecaprenyl diphosphate + di-trans,octa-cis-undecaprenyl diphosphate + H(+)</text>
        <dbReference type="Rhea" id="RHEA:23708"/>
        <dbReference type="Rhea" id="RHEA-COMP:9602"/>
        <dbReference type="Rhea" id="RHEA-COMP:9603"/>
        <dbReference type="ChEBI" id="CHEBI:15378"/>
        <dbReference type="ChEBI" id="CHEBI:58405"/>
        <dbReference type="ChEBI" id="CHEBI:60033"/>
        <dbReference type="ChEBI" id="CHEBI:78435"/>
        <dbReference type="EC" id="2.4.99.28"/>
    </reaction>
</comment>
<organism evidence="14">
    <name type="scientific">uncultured Desulfobacterium sp</name>
    <dbReference type="NCBI Taxonomy" id="201089"/>
    <lineage>
        <taxon>Bacteria</taxon>
        <taxon>Pseudomonadati</taxon>
        <taxon>Thermodesulfobacteriota</taxon>
        <taxon>Desulfobacteria</taxon>
        <taxon>Desulfobacterales</taxon>
        <taxon>Desulfobacteriaceae</taxon>
        <taxon>Desulfobacterium</taxon>
        <taxon>environmental samples</taxon>
    </lineage>
</organism>
<dbReference type="InterPro" id="IPR012338">
    <property type="entry name" value="Beta-lactam/transpept-like"/>
</dbReference>
<gene>
    <name evidence="14" type="ORF">N47_N26070</name>
</gene>
<dbReference type="GO" id="GO:0004180">
    <property type="term" value="F:carboxypeptidase activity"/>
    <property type="evidence" value="ECO:0007669"/>
    <property type="project" value="UniProtKB-KW"/>
</dbReference>
<dbReference type="GO" id="GO:0006508">
    <property type="term" value="P:proteolysis"/>
    <property type="evidence" value="ECO:0007669"/>
    <property type="project" value="UniProtKB-KW"/>
</dbReference>
<evidence type="ECO:0000313" key="14">
    <source>
        <dbReference type="EMBL" id="CBX31782.1"/>
    </source>
</evidence>
<dbReference type="EMBL" id="FR695879">
    <property type="protein sequence ID" value="CBX31782.1"/>
    <property type="molecule type" value="Genomic_DNA"/>
</dbReference>
<protein>
    <recommendedName>
        <fullName evidence="10">peptidoglycan glycosyltransferase</fullName>
        <ecNumber evidence="10">2.4.99.28</ecNumber>
    </recommendedName>
</protein>
<reference evidence="14" key="1">
    <citation type="journal article" date="2011" name="Environ. Microbiol.">
        <title>Genomic insights into the metabolic potential of the polycyclic aromatic hydrocarbon degrading sulfate-reducing Deltaproteobacterium N47.</title>
        <authorList>
            <person name="Bergmann F."/>
            <person name="Selesi D."/>
            <person name="Weinmaier T."/>
            <person name="Tischler P."/>
            <person name="Rattei T."/>
            <person name="Meckenstock R.U."/>
        </authorList>
    </citation>
    <scope>NUCLEOTIDE SEQUENCE</scope>
</reference>
<keyword evidence="9" id="KW-0511">Multifunctional enzyme</keyword>
<evidence type="ECO:0000256" key="6">
    <source>
        <dbReference type="ARBA" id="ARBA00022676"/>
    </source>
</evidence>
<dbReference type="GO" id="GO:0008955">
    <property type="term" value="F:peptidoglycan glycosyltransferase activity"/>
    <property type="evidence" value="ECO:0007669"/>
    <property type="project" value="UniProtKB-EC"/>
</dbReference>
<dbReference type="GO" id="GO:0008658">
    <property type="term" value="F:penicillin binding"/>
    <property type="evidence" value="ECO:0007669"/>
    <property type="project" value="InterPro"/>
</dbReference>
<dbReference type="Gene3D" id="1.10.3810.10">
    <property type="entry name" value="Biosynthetic peptidoglycan transglycosylase-like"/>
    <property type="match status" value="1"/>
</dbReference>
<evidence type="ECO:0000256" key="11">
    <source>
        <dbReference type="ARBA" id="ARBA00049902"/>
    </source>
</evidence>
<evidence type="ECO:0000256" key="3">
    <source>
        <dbReference type="ARBA" id="ARBA00007739"/>
    </source>
</evidence>
<dbReference type="Pfam" id="PF00905">
    <property type="entry name" value="Transpeptidase"/>
    <property type="match status" value="1"/>
</dbReference>
<comment type="pathway">
    <text evidence="1">Cell wall biogenesis; peptidoglycan biosynthesis.</text>
</comment>
<name>E1YMI8_9BACT</name>
<keyword evidence="5" id="KW-0645">Protease</keyword>
<evidence type="ECO:0000259" key="12">
    <source>
        <dbReference type="Pfam" id="PF00905"/>
    </source>
</evidence>
<evidence type="ECO:0000256" key="4">
    <source>
        <dbReference type="ARBA" id="ARBA00022645"/>
    </source>
</evidence>
<dbReference type="Gene3D" id="3.40.710.10">
    <property type="entry name" value="DD-peptidase/beta-lactamase superfamily"/>
    <property type="match status" value="1"/>
</dbReference>
<dbReference type="InterPro" id="IPR050396">
    <property type="entry name" value="Glycosyltr_51/Transpeptidase"/>
</dbReference>
<keyword evidence="7" id="KW-0808">Transferase</keyword>
<evidence type="ECO:0000256" key="1">
    <source>
        <dbReference type="ARBA" id="ARBA00004752"/>
    </source>
</evidence>
<comment type="similarity">
    <text evidence="3">In the N-terminal section; belongs to the glycosyltransferase 51 family.</text>
</comment>
<evidence type="ECO:0000259" key="13">
    <source>
        <dbReference type="Pfam" id="PF00912"/>
    </source>
</evidence>
<dbReference type="GO" id="GO:0009252">
    <property type="term" value="P:peptidoglycan biosynthetic process"/>
    <property type="evidence" value="ECO:0007669"/>
    <property type="project" value="UniProtKB-UniPathway"/>
</dbReference>
<feature type="domain" description="Glycosyl transferase family 51" evidence="13">
    <location>
        <begin position="111"/>
        <end position="261"/>
    </location>
</feature>
<dbReference type="UniPathway" id="UPA00219"/>
<evidence type="ECO:0000256" key="8">
    <source>
        <dbReference type="ARBA" id="ARBA00022801"/>
    </source>
</evidence>
<dbReference type="InterPro" id="IPR001460">
    <property type="entry name" value="PCN-bd_Tpept"/>
</dbReference>